<reference evidence="2" key="1">
    <citation type="submission" date="2011-07" db="EMBL/GenBank/DDBJ databases">
        <title>Divergent evolution of antigenic variation in African trypanosomes.</title>
        <authorList>
            <person name="Jackson A.P."/>
            <person name="Berry A."/>
            <person name="Allison H.C."/>
            <person name="Burton P."/>
            <person name="Anderson J."/>
            <person name="Aslett M."/>
            <person name="Brown R."/>
            <person name="Corton N."/>
            <person name="Harris D."/>
            <person name="Hauser H."/>
            <person name="Gamble J."/>
            <person name="Gilderthorp R."/>
            <person name="McQuillan J."/>
            <person name="Quail M.A."/>
            <person name="Sanders M."/>
            <person name="Van Tonder A."/>
            <person name="Ginger M.L."/>
            <person name="Donelson J.E."/>
            <person name="Field M.C."/>
            <person name="Barry J.D."/>
            <person name="Berriman M."/>
            <person name="Hertz-Fowler C."/>
        </authorList>
    </citation>
    <scope>NUCLEOTIDE SEQUENCE [LARGE SCALE GENOMIC DNA]</scope>
    <source>
        <strain evidence="2">IL3000</strain>
    </source>
</reference>
<protein>
    <submittedName>
        <fullName evidence="1">Uncharacterized protein</fullName>
    </submittedName>
</protein>
<dbReference type="EMBL" id="CAEQ01000709">
    <property type="protein sequence ID" value="CCD12407.1"/>
    <property type="molecule type" value="Genomic_DNA"/>
</dbReference>
<proteinExistence type="predicted"/>
<name>F9W5F5_TRYCI</name>
<accession>F9W5F5</accession>
<evidence type="ECO:0000313" key="1">
    <source>
        <dbReference type="EMBL" id="CCD12407.1"/>
    </source>
</evidence>
<evidence type="ECO:0000313" key="2">
    <source>
        <dbReference type="Proteomes" id="UP000000702"/>
    </source>
</evidence>
<keyword evidence="2" id="KW-1185">Reference proteome</keyword>
<sequence length="134" mass="14371">MTDPALLPSTTQYTSIQVFVSAAFSGISGWSSTTSTDAASVDAERKWTSQGSTLLGMWLLTSRHFSSTHSLHYLPTLSLVTVLAWSFSSLIPHTLGSFCPALLVPTSTFGCTPPIGITFFAEIEMFLGIASFRA</sequence>
<gene>
    <name evidence="1" type="ORF">TCIL3000_0_32870</name>
</gene>
<organism evidence="1 2">
    <name type="scientific">Trypanosoma congolense (strain IL3000)</name>
    <dbReference type="NCBI Taxonomy" id="1068625"/>
    <lineage>
        <taxon>Eukaryota</taxon>
        <taxon>Discoba</taxon>
        <taxon>Euglenozoa</taxon>
        <taxon>Kinetoplastea</taxon>
        <taxon>Metakinetoplastina</taxon>
        <taxon>Trypanosomatida</taxon>
        <taxon>Trypanosomatidae</taxon>
        <taxon>Trypanosoma</taxon>
        <taxon>Nannomonas</taxon>
    </lineage>
</organism>
<reference evidence="1 2" key="2">
    <citation type="journal article" date="2012" name="Proc. Natl. Acad. Sci. U.S.A.">
        <title>Antigenic diversity is generated by distinct evolutionary mechanisms in African trypanosome species.</title>
        <authorList>
            <person name="Jackson A.P."/>
            <person name="Berry A."/>
            <person name="Aslett M."/>
            <person name="Allison H.C."/>
            <person name="Burton P."/>
            <person name="Vavrova-Anderson J."/>
            <person name="Brown R."/>
            <person name="Browne H."/>
            <person name="Corton N."/>
            <person name="Hauser H."/>
            <person name="Gamble J."/>
            <person name="Gilderthorp R."/>
            <person name="Marcello L."/>
            <person name="McQuillan J."/>
            <person name="Otto T.D."/>
            <person name="Quail M.A."/>
            <person name="Sanders M.J."/>
            <person name="van Tonder A."/>
            <person name="Ginger M.L."/>
            <person name="Field M.C."/>
            <person name="Barry J.D."/>
            <person name="Hertz-Fowler C."/>
            <person name="Berriman M."/>
        </authorList>
    </citation>
    <scope>NUCLEOTIDE SEQUENCE [LARGE SCALE GENOMIC DNA]</scope>
    <source>
        <strain evidence="1 2">IL3000</strain>
    </source>
</reference>
<dbReference type="AlphaFoldDB" id="F9W5F5"/>
<comment type="caution">
    <text evidence="1">The sequence shown here is derived from an EMBL/GenBank/DDBJ whole genome shotgun (WGS) entry which is preliminary data.</text>
</comment>
<dbReference type="Proteomes" id="UP000000702">
    <property type="component" value="Unassembled WGS sequence"/>
</dbReference>